<dbReference type="SUPFAM" id="SSF51445">
    <property type="entry name" value="(Trans)glycosidases"/>
    <property type="match status" value="1"/>
</dbReference>
<dbReference type="SUPFAM" id="SSF51011">
    <property type="entry name" value="Glycosyl hydrolase domain"/>
    <property type="match status" value="1"/>
</dbReference>
<dbReference type="InterPro" id="IPR006407">
    <property type="entry name" value="GlgB"/>
</dbReference>
<dbReference type="OrthoDB" id="9800174at2"/>
<dbReference type="GO" id="GO:0005978">
    <property type="term" value="P:glycogen biosynthetic process"/>
    <property type="evidence" value="ECO:0007669"/>
    <property type="project" value="UniProtKB-UniRule"/>
</dbReference>
<name>A0A0R1N119_9LACO</name>
<dbReference type="InterPro" id="IPR006048">
    <property type="entry name" value="A-amylase/branching_C"/>
</dbReference>
<comment type="subunit">
    <text evidence="10">Monomer.</text>
</comment>
<dbReference type="InterPro" id="IPR013780">
    <property type="entry name" value="Glyco_hydro_b"/>
</dbReference>
<gene>
    <name evidence="10" type="primary">glgB</name>
    <name evidence="13" type="ORF">FD09_GL002000</name>
</gene>
<keyword evidence="6 10" id="KW-0328">Glycosyltransferase</keyword>
<dbReference type="Gene3D" id="3.20.20.80">
    <property type="entry name" value="Glycosidases"/>
    <property type="match status" value="1"/>
</dbReference>
<dbReference type="NCBIfam" id="NF008967">
    <property type="entry name" value="PRK12313.1"/>
    <property type="match status" value="1"/>
</dbReference>
<dbReference type="CDD" id="cd02855">
    <property type="entry name" value="E_set_GBE_prok_N"/>
    <property type="match status" value="1"/>
</dbReference>
<dbReference type="Gene3D" id="2.60.40.1180">
    <property type="entry name" value="Golgi alpha-mannosidase II"/>
    <property type="match status" value="1"/>
</dbReference>
<evidence type="ECO:0000256" key="6">
    <source>
        <dbReference type="ARBA" id="ARBA00022676"/>
    </source>
</evidence>
<evidence type="ECO:0000256" key="1">
    <source>
        <dbReference type="ARBA" id="ARBA00000826"/>
    </source>
</evidence>
<organism evidence="13 14">
    <name type="scientific">Schleiferilactobacillus perolens DSM 12744</name>
    <dbReference type="NCBI Taxonomy" id="1423792"/>
    <lineage>
        <taxon>Bacteria</taxon>
        <taxon>Bacillati</taxon>
        <taxon>Bacillota</taxon>
        <taxon>Bacilli</taxon>
        <taxon>Lactobacillales</taxon>
        <taxon>Lactobacillaceae</taxon>
        <taxon>Schleiferilactobacillus</taxon>
    </lineage>
</organism>
<dbReference type="NCBIfam" id="TIGR01515">
    <property type="entry name" value="branching_enzym"/>
    <property type="match status" value="1"/>
</dbReference>
<evidence type="ECO:0000256" key="10">
    <source>
        <dbReference type="HAMAP-Rule" id="MF_00685"/>
    </source>
</evidence>
<feature type="active site" description="Proton donor" evidence="10 11">
    <location>
        <position position="363"/>
    </location>
</feature>
<evidence type="ECO:0000256" key="2">
    <source>
        <dbReference type="ARBA" id="ARBA00002953"/>
    </source>
</evidence>
<dbReference type="SUPFAM" id="SSF81296">
    <property type="entry name" value="E set domains"/>
    <property type="match status" value="1"/>
</dbReference>
<sequence length="659" mass="76096">MGGVRTDLTKLEEFAYLFNTGTYYQSYDVLGCRRVAPQQDTFRFTVWAPHAQGVAIMGEFTDWEPTLKLTKLAKTGWWVGESDACKVNDLYKVVVTQADGTQAVKIDPYALGYEHKPGDASVVLDRPVFQWHDSTWLKKRRSQNVFHDPINIYEVHFGSWQRHDDDSYLTYDELADHMIPYLHKMGYTHVEFMPLMEHLLDASWGYQLMGYFAPTSRFGSLVQFMTMIDKFHQANIGVIMDWVPGHFIRNMDALAEYDGTPTFEYADPNRANNVRWGSWNFDLGKAQVQSFLVSSAMYWLQECHLDGLRVDAVSNMLYLDYDAGKEGTVNKYGNNSNLEGLAFIRKLNTVVFQYHPDILMIAEEASAFPHVTGPVNTGGLGFNYKWNMGWMNDTLKFFEMDPLYRRDHMNLLTFSFMYMHDEQFILPFSHDEVVHGKKSLMHKMPGDRYNQFANLRTMFVWLIAHPGKKLLFMGSEWGQFLEWRFWSQLEWKDLQDPMNRAMQHFTAHLNHLYKQDKAFYELDHDPAGIQITNADDPQSGTLTFTRRSSTADDFLVFAFNLEPIQKEHYRVPVPFAGRYRELLNTEMKEYGGTWTKDQGEFMTTGEPYKSEPDSVEVILPAMSALILTPVAVHPVLLDHDTAKKTGSIGSIGQKGEKEV</sequence>
<evidence type="ECO:0000256" key="3">
    <source>
        <dbReference type="ARBA" id="ARBA00004964"/>
    </source>
</evidence>
<keyword evidence="5 10" id="KW-0321">Glycogen metabolism</keyword>
<reference evidence="13 14" key="1">
    <citation type="journal article" date="2015" name="Genome Announc.">
        <title>Expanding the biotechnology potential of lactobacilli through comparative genomics of 213 strains and associated genera.</title>
        <authorList>
            <person name="Sun Z."/>
            <person name="Harris H.M."/>
            <person name="McCann A."/>
            <person name="Guo C."/>
            <person name="Argimon S."/>
            <person name="Zhang W."/>
            <person name="Yang X."/>
            <person name="Jeffery I.B."/>
            <person name="Cooney J.C."/>
            <person name="Kagawa T.F."/>
            <person name="Liu W."/>
            <person name="Song Y."/>
            <person name="Salvetti E."/>
            <person name="Wrobel A."/>
            <person name="Rasinkangas P."/>
            <person name="Parkhill J."/>
            <person name="Rea M.C."/>
            <person name="O'Sullivan O."/>
            <person name="Ritari J."/>
            <person name="Douillard F.P."/>
            <person name="Paul Ross R."/>
            <person name="Yang R."/>
            <person name="Briner A.E."/>
            <person name="Felis G.E."/>
            <person name="de Vos W.M."/>
            <person name="Barrangou R."/>
            <person name="Klaenhammer T.R."/>
            <person name="Caufield P.W."/>
            <person name="Cui Y."/>
            <person name="Zhang H."/>
            <person name="O'Toole P.W."/>
        </authorList>
    </citation>
    <scope>NUCLEOTIDE SEQUENCE [LARGE SCALE GENOMIC DNA]</scope>
    <source>
        <strain evidence="13 14">DSM 12744</strain>
    </source>
</reference>
<evidence type="ECO:0000313" key="13">
    <source>
        <dbReference type="EMBL" id="KRL13965.1"/>
    </source>
</evidence>
<dbReference type="UniPathway" id="UPA00164"/>
<dbReference type="AlphaFoldDB" id="A0A0R1N119"/>
<dbReference type="NCBIfam" id="NF003811">
    <property type="entry name" value="PRK05402.1"/>
    <property type="match status" value="1"/>
</dbReference>
<evidence type="ECO:0000256" key="5">
    <source>
        <dbReference type="ARBA" id="ARBA00022600"/>
    </source>
</evidence>
<dbReference type="GO" id="GO:0003844">
    <property type="term" value="F:1,4-alpha-glucan branching enzyme activity"/>
    <property type="evidence" value="ECO:0007669"/>
    <property type="project" value="UniProtKB-UniRule"/>
</dbReference>
<proteinExistence type="inferred from homology"/>
<keyword evidence="9 10" id="KW-0119">Carbohydrate metabolism</keyword>
<keyword evidence="8 10" id="KW-0320">Glycogen biosynthesis</keyword>
<dbReference type="InterPro" id="IPR013783">
    <property type="entry name" value="Ig-like_fold"/>
</dbReference>
<dbReference type="HAMAP" id="MF_00685">
    <property type="entry name" value="GlgB"/>
    <property type="match status" value="1"/>
</dbReference>
<dbReference type="Pfam" id="PF00128">
    <property type="entry name" value="Alpha-amylase"/>
    <property type="match status" value="2"/>
</dbReference>
<evidence type="ECO:0000259" key="12">
    <source>
        <dbReference type="SMART" id="SM00642"/>
    </source>
</evidence>
<dbReference type="Gene3D" id="2.60.40.10">
    <property type="entry name" value="Immunoglobulins"/>
    <property type="match status" value="1"/>
</dbReference>
<dbReference type="PANTHER" id="PTHR43651:SF3">
    <property type="entry name" value="1,4-ALPHA-GLUCAN-BRANCHING ENZYME"/>
    <property type="match status" value="1"/>
</dbReference>
<keyword evidence="14" id="KW-1185">Reference proteome</keyword>
<evidence type="ECO:0000313" key="14">
    <source>
        <dbReference type="Proteomes" id="UP000051330"/>
    </source>
</evidence>
<evidence type="ECO:0000256" key="11">
    <source>
        <dbReference type="PIRSR" id="PIRSR000463-1"/>
    </source>
</evidence>
<dbReference type="Proteomes" id="UP000051330">
    <property type="component" value="Unassembled WGS sequence"/>
</dbReference>
<dbReference type="InterPro" id="IPR037439">
    <property type="entry name" value="Branching_enzy"/>
</dbReference>
<dbReference type="EC" id="2.4.1.18" evidence="10"/>
<dbReference type="InterPro" id="IPR017853">
    <property type="entry name" value="GH"/>
</dbReference>
<comment type="pathway">
    <text evidence="3 10">Glycan biosynthesis; glycogen biosynthesis.</text>
</comment>
<dbReference type="GO" id="GO:0005829">
    <property type="term" value="C:cytosol"/>
    <property type="evidence" value="ECO:0007669"/>
    <property type="project" value="TreeGrafter"/>
</dbReference>
<dbReference type="GO" id="GO:0004553">
    <property type="term" value="F:hydrolase activity, hydrolyzing O-glycosyl compounds"/>
    <property type="evidence" value="ECO:0007669"/>
    <property type="project" value="InterPro"/>
</dbReference>
<comment type="catalytic activity">
    <reaction evidence="1 10">
        <text>Transfers a segment of a (1-&gt;4)-alpha-D-glucan chain to a primary hydroxy group in a similar glucan chain.</text>
        <dbReference type="EC" id="2.4.1.18"/>
    </reaction>
</comment>
<dbReference type="InterPro" id="IPR044143">
    <property type="entry name" value="GlgB_N_E_set_prok"/>
</dbReference>
<dbReference type="Pfam" id="PF02922">
    <property type="entry name" value="CBM_48"/>
    <property type="match status" value="1"/>
</dbReference>
<dbReference type="CDD" id="cd11322">
    <property type="entry name" value="AmyAc_Glg_BE"/>
    <property type="match status" value="1"/>
</dbReference>
<dbReference type="SMART" id="SM00642">
    <property type="entry name" value="Aamy"/>
    <property type="match status" value="1"/>
</dbReference>
<protein>
    <recommendedName>
        <fullName evidence="10">1,4-alpha-glucan branching enzyme GlgB</fullName>
        <ecNumber evidence="10">2.4.1.18</ecNumber>
    </recommendedName>
    <alternativeName>
        <fullName evidence="10">1,4-alpha-D-glucan:1,4-alpha-D-glucan 6-glucosyl-transferase</fullName>
    </alternativeName>
    <alternativeName>
        <fullName evidence="10">Alpha-(1-&gt;4)-glucan branching enzyme</fullName>
    </alternativeName>
    <alternativeName>
        <fullName evidence="10">Glycogen branching enzyme</fullName>
        <shortName evidence="10">BE</shortName>
    </alternativeName>
</protein>
<dbReference type="PANTHER" id="PTHR43651">
    <property type="entry name" value="1,4-ALPHA-GLUCAN-BRANCHING ENZYME"/>
    <property type="match status" value="1"/>
</dbReference>
<dbReference type="InterPro" id="IPR014756">
    <property type="entry name" value="Ig_E-set"/>
</dbReference>
<comment type="similarity">
    <text evidence="4 10">Belongs to the glycosyl hydrolase 13 family. GlgB subfamily.</text>
</comment>
<dbReference type="FunFam" id="3.20.20.80:FF:000003">
    <property type="entry name" value="1,4-alpha-glucan branching enzyme GlgB"/>
    <property type="match status" value="1"/>
</dbReference>
<dbReference type="PIRSF" id="PIRSF000463">
    <property type="entry name" value="GlgB"/>
    <property type="match status" value="1"/>
</dbReference>
<dbReference type="STRING" id="1423792.FD09_GL002000"/>
<feature type="domain" description="Glycosyl hydrolase family 13 catalytic" evidence="12">
    <location>
        <begin position="154"/>
        <end position="530"/>
    </location>
</feature>
<evidence type="ECO:0000256" key="8">
    <source>
        <dbReference type="ARBA" id="ARBA00023056"/>
    </source>
</evidence>
<dbReference type="InterPro" id="IPR006047">
    <property type="entry name" value="GH13_cat_dom"/>
</dbReference>
<dbReference type="Pfam" id="PF02806">
    <property type="entry name" value="Alpha-amylase_C"/>
    <property type="match status" value="1"/>
</dbReference>
<comment type="caution">
    <text evidence="13">The sequence shown here is derived from an EMBL/GenBank/DDBJ whole genome shotgun (WGS) entry which is preliminary data.</text>
</comment>
<dbReference type="GO" id="GO:0043169">
    <property type="term" value="F:cation binding"/>
    <property type="evidence" value="ECO:0007669"/>
    <property type="project" value="InterPro"/>
</dbReference>
<evidence type="ECO:0000256" key="4">
    <source>
        <dbReference type="ARBA" id="ARBA00009000"/>
    </source>
</evidence>
<evidence type="ECO:0000256" key="9">
    <source>
        <dbReference type="ARBA" id="ARBA00023277"/>
    </source>
</evidence>
<keyword evidence="7 10" id="KW-0808">Transferase</keyword>
<comment type="function">
    <text evidence="2 10">Catalyzes the formation of the alpha-1,6-glucosidic linkages in glycogen by scission of a 1,4-alpha-linked oligosaccharide from growing alpha-1,4-glucan chains and the subsequent attachment of the oligosaccharide to the alpha-1,6 position.</text>
</comment>
<evidence type="ECO:0000256" key="7">
    <source>
        <dbReference type="ARBA" id="ARBA00022679"/>
    </source>
</evidence>
<accession>A0A0R1N119</accession>
<feature type="active site" description="Nucleophile" evidence="10 11">
    <location>
        <position position="311"/>
    </location>
</feature>
<dbReference type="EMBL" id="AZEC01000003">
    <property type="protein sequence ID" value="KRL13965.1"/>
    <property type="molecule type" value="Genomic_DNA"/>
</dbReference>
<dbReference type="InterPro" id="IPR004193">
    <property type="entry name" value="Glyco_hydro_13_N"/>
</dbReference>
<dbReference type="PATRIC" id="fig|1423792.3.peg.2026"/>